<dbReference type="InParanoid" id="A0A1Y2LLR4"/>
<dbReference type="SMART" id="SM00184">
    <property type="entry name" value="RING"/>
    <property type="match status" value="1"/>
</dbReference>
<evidence type="ECO:0000256" key="3">
    <source>
        <dbReference type="ARBA" id="ARBA00022771"/>
    </source>
</evidence>
<keyword evidence="10" id="KW-1185">Reference proteome</keyword>
<evidence type="ECO:0000256" key="4">
    <source>
        <dbReference type="ARBA" id="ARBA00022786"/>
    </source>
</evidence>
<keyword evidence="5" id="KW-0862">Zinc</keyword>
<accession>A0A1Y2LLR4</accession>
<evidence type="ECO:0000256" key="5">
    <source>
        <dbReference type="ARBA" id="ARBA00022833"/>
    </source>
</evidence>
<keyword evidence="4" id="KW-0833">Ubl conjugation pathway</keyword>
<dbReference type="PANTHER" id="PTHR45969:SF55">
    <property type="entry name" value="OS07G0686300 PROTEIN"/>
    <property type="match status" value="1"/>
</dbReference>
<organism evidence="9 10">
    <name type="scientific">Epicoccum nigrum</name>
    <name type="common">Soil fungus</name>
    <name type="synonym">Epicoccum purpurascens</name>
    <dbReference type="NCBI Taxonomy" id="105696"/>
    <lineage>
        <taxon>Eukaryota</taxon>
        <taxon>Fungi</taxon>
        <taxon>Dikarya</taxon>
        <taxon>Ascomycota</taxon>
        <taxon>Pezizomycotina</taxon>
        <taxon>Dothideomycetes</taxon>
        <taxon>Pleosporomycetidae</taxon>
        <taxon>Pleosporales</taxon>
        <taxon>Pleosporineae</taxon>
        <taxon>Didymellaceae</taxon>
        <taxon>Epicoccum</taxon>
    </lineage>
</organism>
<evidence type="ECO:0000259" key="8">
    <source>
        <dbReference type="PROSITE" id="PS50089"/>
    </source>
</evidence>
<protein>
    <recommendedName>
        <fullName evidence="8">RING-type domain-containing protein</fullName>
    </recommendedName>
</protein>
<dbReference type="GO" id="GO:0061630">
    <property type="term" value="F:ubiquitin protein ligase activity"/>
    <property type="evidence" value="ECO:0007669"/>
    <property type="project" value="TreeGrafter"/>
</dbReference>
<evidence type="ECO:0000313" key="9">
    <source>
        <dbReference type="EMBL" id="OSS44660.1"/>
    </source>
</evidence>
<dbReference type="Proteomes" id="UP000193240">
    <property type="component" value="Unassembled WGS sequence"/>
</dbReference>
<gene>
    <name evidence="9" type="ORF">B5807_10520</name>
</gene>
<dbReference type="InterPro" id="IPR013083">
    <property type="entry name" value="Znf_RING/FYVE/PHD"/>
</dbReference>
<feature type="compositionally biased region" description="Polar residues" evidence="7">
    <location>
        <begin position="333"/>
        <end position="342"/>
    </location>
</feature>
<dbReference type="GO" id="GO:0016567">
    <property type="term" value="P:protein ubiquitination"/>
    <property type="evidence" value="ECO:0007669"/>
    <property type="project" value="TreeGrafter"/>
</dbReference>
<feature type="domain" description="RING-type" evidence="8">
    <location>
        <begin position="247"/>
        <end position="305"/>
    </location>
</feature>
<evidence type="ECO:0000313" key="10">
    <source>
        <dbReference type="Proteomes" id="UP000193240"/>
    </source>
</evidence>
<dbReference type="Pfam" id="PF12678">
    <property type="entry name" value="zf-rbx1"/>
    <property type="match status" value="1"/>
</dbReference>
<proteinExistence type="predicted"/>
<evidence type="ECO:0000256" key="1">
    <source>
        <dbReference type="ARBA" id="ARBA00004906"/>
    </source>
</evidence>
<dbReference type="PROSITE" id="PS50089">
    <property type="entry name" value="ZF_RING_2"/>
    <property type="match status" value="1"/>
</dbReference>
<dbReference type="EMBL" id="KZ107856">
    <property type="protein sequence ID" value="OSS44660.1"/>
    <property type="molecule type" value="Genomic_DNA"/>
</dbReference>
<comment type="pathway">
    <text evidence="1">Protein modification; protein ubiquitination.</text>
</comment>
<evidence type="ECO:0000256" key="2">
    <source>
        <dbReference type="ARBA" id="ARBA00022723"/>
    </source>
</evidence>
<dbReference type="SUPFAM" id="SSF57850">
    <property type="entry name" value="RING/U-box"/>
    <property type="match status" value="1"/>
</dbReference>
<name>A0A1Y2LLR4_EPING</name>
<evidence type="ECO:0000256" key="7">
    <source>
        <dbReference type="SAM" id="MobiDB-lite"/>
    </source>
</evidence>
<dbReference type="STRING" id="105696.A0A1Y2LLR4"/>
<dbReference type="InterPro" id="IPR001841">
    <property type="entry name" value="Znf_RING"/>
</dbReference>
<dbReference type="InterPro" id="IPR024766">
    <property type="entry name" value="Znf_RING_H2"/>
</dbReference>
<dbReference type="GO" id="GO:0008270">
    <property type="term" value="F:zinc ion binding"/>
    <property type="evidence" value="ECO:0007669"/>
    <property type="project" value="UniProtKB-KW"/>
</dbReference>
<dbReference type="AlphaFoldDB" id="A0A1Y2LLR4"/>
<feature type="region of interest" description="Disordered" evidence="7">
    <location>
        <begin position="320"/>
        <end position="342"/>
    </location>
</feature>
<dbReference type="PANTHER" id="PTHR45969">
    <property type="entry name" value="RING ZINC FINGER PROTEIN-RELATED"/>
    <property type="match status" value="1"/>
</dbReference>
<dbReference type="Gene3D" id="3.30.40.10">
    <property type="entry name" value="Zinc/RING finger domain, C3HC4 (zinc finger)"/>
    <property type="match status" value="1"/>
</dbReference>
<reference evidence="9 10" key="1">
    <citation type="journal article" date="2017" name="Genome Announc.">
        <title>Genome sequence of the saprophytic ascomycete Epicoccum nigrum ICMP 19927 strain isolated from New Zealand.</title>
        <authorList>
            <person name="Fokin M."/>
            <person name="Fleetwood D."/>
            <person name="Weir B.S."/>
            <person name="Villas-Boas S.G."/>
        </authorList>
    </citation>
    <scope>NUCLEOTIDE SEQUENCE [LARGE SCALE GENOMIC DNA]</scope>
    <source>
        <strain evidence="9 10">ICMP 19927</strain>
    </source>
</reference>
<keyword evidence="2" id="KW-0479">Metal-binding</keyword>
<evidence type="ECO:0000256" key="6">
    <source>
        <dbReference type="PROSITE-ProRule" id="PRU00175"/>
    </source>
</evidence>
<dbReference type="CDD" id="cd16448">
    <property type="entry name" value="RING-H2"/>
    <property type="match status" value="1"/>
</dbReference>
<keyword evidence="3 6" id="KW-0863">Zinc-finger</keyword>
<sequence>MRSRITTYLRGRGLQAYQIAMWCYPKLSPVKAEECVEARQVCPTLFVSLESAIADLPYQEVGTLYAVLHKAVMALAMFITENMADIRMDNAIIEVQRWIQVRYPSTAIGGSSLEALREFTRMIVSQEAATWPAYATALINRHAPDQTLKQRRMLITGNHVVTMLVCDIIFQATLPQLRERYSTSEIIGFIRAHRQEYLFLDDTLPWPSVGMVQYAVNNTETEYRAAGERIGPWEYCTPTGAASDTECSICMSKIFPEGSVQTVVVHNVVVQNVITKCGHVFHWACLDGWVNESGMKTSNTCPTCRTVMCRPRQRVHISMDSAAMGDSSRRDATSISNVLSQD</sequence>